<organism evidence="2 3">
    <name type="scientific">Geodermatophilus obscurus</name>
    <dbReference type="NCBI Taxonomy" id="1861"/>
    <lineage>
        <taxon>Bacteria</taxon>
        <taxon>Bacillati</taxon>
        <taxon>Actinomycetota</taxon>
        <taxon>Actinomycetes</taxon>
        <taxon>Geodermatophilales</taxon>
        <taxon>Geodermatophilaceae</taxon>
        <taxon>Geodermatophilus</taxon>
    </lineage>
</organism>
<sequence>MAHSASSNPSGARSTTRAEEPSIGALVQSAMADVSTLIRSEIELAKAEVGKSAKKAGIGAGAFGAAAVLLAFSGIFLFVTIAEFLTWLGLERWISYLIVWLLLLLLAGIAALVGRRSLKKIEKPERTIETLRDLPEVIHREAPGQRRREVPTVSNGRVQLRGSENYTV</sequence>
<dbReference type="AlphaFoldDB" id="A0A1M7V0Z7"/>
<dbReference type="InterPro" id="IPR009937">
    <property type="entry name" value="Phage_holin_3_6"/>
</dbReference>
<reference evidence="2 3" key="1">
    <citation type="submission" date="2016-12" db="EMBL/GenBank/DDBJ databases">
        <authorList>
            <person name="Song W.-J."/>
            <person name="Kurnit D.M."/>
        </authorList>
    </citation>
    <scope>NUCLEOTIDE SEQUENCE [LARGE SCALE GENOMIC DNA]</scope>
    <source>
        <strain evidence="2 3">DSM 43162</strain>
    </source>
</reference>
<keyword evidence="1" id="KW-0812">Transmembrane</keyword>
<evidence type="ECO:0000256" key="1">
    <source>
        <dbReference type="SAM" id="Phobius"/>
    </source>
</evidence>
<dbReference type="RefSeq" id="WP_072921261.1">
    <property type="nucleotide sequence ID" value="NZ_FRDM01000065.1"/>
</dbReference>
<evidence type="ECO:0000313" key="2">
    <source>
        <dbReference type="EMBL" id="SHN88888.1"/>
    </source>
</evidence>
<feature type="transmembrane region" description="Helical" evidence="1">
    <location>
        <begin position="56"/>
        <end position="81"/>
    </location>
</feature>
<proteinExistence type="predicted"/>
<feature type="transmembrane region" description="Helical" evidence="1">
    <location>
        <begin position="93"/>
        <end position="113"/>
    </location>
</feature>
<protein>
    <submittedName>
        <fullName evidence="2">Putative Holin-X, holin superfamily III</fullName>
    </submittedName>
</protein>
<keyword evidence="1" id="KW-1133">Transmembrane helix</keyword>
<keyword evidence="1" id="KW-0472">Membrane</keyword>
<gene>
    <name evidence="2" type="ORF">SAMN05660350_04879</name>
</gene>
<dbReference type="Pfam" id="PF07332">
    <property type="entry name" value="Phage_holin_3_6"/>
    <property type="match status" value="1"/>
</dbReference>
<accession>A0A1M7V0Z7</accession>
<dbReference type="EMBL" id="FRDM01000065">
    <property type="protein sequence ID" value="SHN88888.1"/>
    <property type="molecule type" value="Genomic_DNA"/>
</dbReference>
<evidence type="ECO:0000313" key="3">
    <source>
        <dbReference type="Proteomes" id="UP000184428"/>
    </source>
</evidence>
<dbReference type="Proteomes" id="UP000184428">
    <property type="component" value="Unassembled WGS sequence"/>
</dbReference>
<dbReference type="OrthoDB" id="3828498at2"/>
<name>A0A1M7V0Z7_9ACTN</name>